<keyword evidence="4" id="KW-1185">Reference proteome</keyword>
<dbReference type="RefSeq" id="WP_051697954.1">
    <property type="nucleotide sequence ID" value="NZ_CP017057.1"/>
</dbReference>
<gene>
    <name evidence="3" type="ORF">EH32_10660</name>
</gene>
<feature type="compositionally biased region" description="Basic and acidic residues" evidence="1">
    <location>
        <begin position="117"/>
        <end position="127"/>
    </location>
</feature>
<keyword evidence="2" id="KW-1133">Transmembrane helix</keyword>
<keyword evidence="2" id="KW-0472">Membrane</keyword>
<sequence>MLSHSRFNPKTGALDFWHEFRKPNPYRWPILAASCLPLVVIFAWLSNETHYKEPARPTVTYITTLDPDRTDEEIMASNLENQEVKELREARAEAIAERKRELYKALGRATGMDVEEIERRAEEERAAEQAAAEAAGAEQDSGEGPAQ</sequence>
<feature type="transmembrane region" description="Helical" evidence="2">
    <location>
        <begin position="26"/>
        <end position="46"/>
    </location>
</feature>
<accession>A0A074MMY1</accession>
<feature type="compositionally biased region" description="Low complexity" evidence="1">
    <location>
        <begin position="128"/>
        <end position="138"/>
    </location>
</feature>
<protein>
    <submittedName>
        <fullName evidence="3">Uncharacterized protein</fullName>
    </submittedName>
</protein>
<dbReference type="EMBL" id="JMIX01000006">
    <property type="protein sequence ID" value="KEO93183.1"/>
    <property type="molecule type" value="Genomic_DNA"/>
</dbReference>
<dbReference type="AlphaFoldDB" id="A0A074MMY1"/>
<reference evidence="3 4" key="1">
    <citation type="submission" date="2014-04" db="EMBL/GenBank/DDBJ databases">
        <title>A comprehensive comparison of genomes of Erythrobacter spp. Strains.</title>
        <authorList>
            <person name="Zheng Q."/>
        </authorList>
    </citation>
    <scope>NUCLEOTIDE SEQUENCE [LARGE SCALE GENOMIC DNA]</scope>
    <source>
        <strain evidence="3 4">DSM 8509</strain>
    </source>
</reference>
<evidence type="ECO:0000256" key="1">
    <source>
        <dbReference type="SAM" id="MobiDB-lite"/>
    </source>
</evidence>
<evidence type="ECO:0000256" key="2">
    <source>
        <dbReference type="SAM" id="Phobius"/>
    </source>
</evidence>
<feature type="region of interest" description="Disordered" evidence="1">
    <location>
        <begin position="114"/>
        <end position="147"/>
    </location>
</feature>
<organism evidence="3 4">
    <name type="scientific">Erythrobacter litoralis</name>
    <dbReference type="NCBI Taxonomy" id="39960"/>
    <lineage>
        <taxon>Bacteria</taxon>
        <taxon>Pseudomonadati</taxon>
        <taxon>Pseudomonadota</taxon>
        <taxon>Alphaproteobacteria</taxon>
        <taxon>Sphingomonadales</taxon>
        <taxon>Erythrobacteraceae</taxon>
        <taxon>Erythrobacter/Porphyrobacter group</taxon>
        <taxon>Erythrobacter</taxon>
    </lineage>
</organism>
<comment type="caution">
    <text evidence="3">The sequence shown here is derived from an EMBL/GenBank/DDBJ whole genome shotgun (WGS) entry which is preliminary data.</text>
</comment>
<dbReference type="Proteomes" id="UP000027866">
    <property type="component" value="Unassembled WGS sequence"/>
</dbReference>
<dbReference type="OrthoDB" id="7391871at2"/>
<evidence type="ECO:0000313" key="4">
    <source>
        <dbReference type="Proteomes" id="UP000027866"/>
    </source>
</evidence>
<keyword evidence="2" id="KW-0812">Transmembrane</keyword>
<name>A0A074MMY1_9SPHN</name>
<evidence type="ECO:0000313" key="3">
    <source>
        <dbReference type="EMBL" id="KEO93183.1"/>
    </source>
</evidence>
<proteinExistence type="predicted"/>